<reference evidence="2" key="1">
    <citation type="submission" date="2009-11" db="EMBL/GenBank/DDBJ databases">
        <authorList>
            <person name="Weinstock G."/>
            <person name="Sodergren E."/>
            <person name="Clifton S."/>
            <person name="Fulton L."/>
            <person name="Fulton B."/>
            <person name="Courtney L."/>
            <person name="Fronick C."/>
            <person name="Harrison M."/>
            <person name="Strong C."/>
            <person name="Farmer C."/>
            <person name="Delahaunty K."/>
            <person name="Markovic C."/>
            <person name="Hall O."/>
            <person name="Minx P."/>
            <person name="Tomlinson C."/>
            <person name="Mitreva M."/>
            <person name="Nelson J."/>
            <person name="Hou S."/>
            <person name="Wollam A."/>
            <person name="Pepin K.H."/>
            <person name="Johnson M."/>
            <person name="Bhonagiri V."/>
            <person name="Nash W.E."/>
            <person name="Warren W."/>
            <person name="Chinwalla A."/>
            <person name="Mardis E.R."/>
            <person name="Wilson R.K."/>
        </authorList>
    </citation>
    <scope>NUCLEOTIDE SEQUENCE [LARGE SCALE GENOMIC DNA]</scope>
    <source>
        <strain evidence="2">DSM 18205</strain>
    </source>
</reference>
<dbReference type="HOGENOM" id="CLU_1165026_0_0_10"/>
<dbReference type="EMBL" id="ACBX02000011">
    <property type="protein sequence ID" value="EFB35920.1"/>
    <property type="molecule type" value="Genomic_DNA"/>
</dbReference>
<keyword evidence="1" id="KW-0472">Membrane</keyword>
<feature type="transmembrane region" description="Helical" evidence="1">
    <location>
        <begin position="79"/>
        <end position="104"/>
    </location>
</feature>
<gene>
    <name evidence="2" type="ORF">PREVCOP_04338</name>
</gene>
<comment type="caution">
    <text evidence="2">The sequence shown here is derived from an EMBL/GenBank/DDBJ whole genome shotgun (WGS) entry which is preliminary data.</text>
</comment>
<dbReference type="AlphaFoldDB" id="D1PAW3"/>
<dbReference type="STRING" id="537011.PREVCOP_04338"/>
<keyword evidence="1" id="KW-0812">Transmembrane</keyword>
<keyword evidence="1" id="KW-1133">Transmembrane helix</keyword>
<evidence type="ECO:0000313" key="2">
    <source>
        <dbReference type="EMBL" id="EFB35920.1"/>
    </source>
</evidence>
<sequence>MIRDSCKNLSIVEQATKWLCAFFVCINLISKNLNEDNGAFVINDTYIMDQNITFNPVYTATPPCEEQVLFTLKPSILGYWPLVLAIPAAGLFSLCALGLVGAMYNEWYSKPQWARDIAWQFASEAKRSEMRQEMFLGVFLLLFFSVLAYFPIKYIVKSVRQLTGKRVIITNSQIYYINKGKTKAYSIGQIVAYAGDKSGFFKDISYSLNTNEVISVENVKASDVDAANNYISNSVNSK</sequence>
<organism evidence="2 3">
    <name type="scientific">Segatella copri DSM 18205</name>
    <dbReference type="NCBI Taxonomy" id="537011"/>
    <lineage>
        <taxon>Bacteria</taxon>
        <taxon>Pseudomonadati</taxon>
        <taxon>Bacteroidota</taxon>
        <taxon>Bacteroidia</taxon>
        <taxon>Bacteroidales</taxon>
        <taxon>Prevotellaceae</taxon>
        <taxon>Segatella</taxon>
    </lineage>
</organism>
<keyword evidence="3" id="KW-1185">Reference proteome</keyword>
<protein>
    <submittedName>
        <fullName evidence="2">Uncharacterized protein</fullName>
    </submittedName>
</protein>
<proteinExistence type="predicted"/>
<name>D1PAW3_9BACT</name>
<dbReference type="PaxDb" id="537011-PREVCOP_04338"/>
<dbReference type="Proteomes" id="UP000004477">
    <property type="component" value="Unassembled WGS sequence"/>
</dbReference>
<evidence type="ECO:0000313" key="3">
    <source>
        <dbReference type="Proteomes" id="UP000004477"/>
    </source>
</evidence>
<feature type="transmembrane region" description="Helical" evidence="1">
    <location>
        <begin position="134"/>
        <end position="156"/>
    </location>
</feature>
<accession>D1PAW3</accession>
<evidence type="ECO:0000256" key="1">
    <source>
        <dbReference type="SAM" id="Phobius"/>
    </source>
</evidence>